<accession>A0A6J5QUX6</accession>
<sequence>MKDTVTYPLSAILDEGEESRIEQLERELAEAIAKERERCALVVERVSIPYENTSSEAAEAIRKGE</sequence>
<gene>
    <name evidence="1" type="ORF">UFOVP1174_38</name>
</gene>
<protein>
    <submittedName>
        <fullName evidence="1">Uncharacterized protein</fullName>
    </submittedName>
</protein>
<dbReference type="EMBL" id="LR797128">
    <property type="protein sequence ID" value="CAB4188479.1"/>
    <property type="molecule type" value="Genomic_DNA"/>
</dbReference>
<name>A0A6J5QUX6_9CAUD</name>
<proteinExistence type="predicted"/>
<reference evidence="1" key="1">
    <citation type="submission" date="2020-05" db="EMBL/GenBank/DDBJ databases">
        <authorList>
            <person name="Chiriac C."/>
            <person name="Salcher M."/>
            <person name="Ghai R."/>
            <person name="Kavagutti S V."/>
        </authorList>
    </citation>
    <scope>NUCLEOTIDE SEQUENCE</scope>
</reference>
<evidence type="ECO:0000313" key="1">
    <source>
        <dbReference type="EMBL" id="CAB4188479.1"/>
    </source>
</evidence>
<organism evidence="1">
    <name type="scientific">uncultured Caudovirales phage</name>
    <dbReference type="NCBI Taxonomy" id="2100421"/>
    <lineage>
        <taxon>Viruses</taxon>
        <taxon>Duplodnaviria</taxon>
        <taxon>Heunggongvirae</taxon>
        <taxon>Uroviricota</taxon>
        <taxon>Caudoviricetes</taxon>
        <taxon>Peduoviridae</taxon>
        <taxon>Maltschvirus</taxon>
        <taxon>Maltschvirus maltsch</taxon>
    </lineage>
</organism>